<dbReference type="EMBL" id="BK015198">
    <property type="protein sequence ID" value="DAD95661.1"/>
    <property type="molecule type" value="Genomic_DNA"/>
</dbReference>
<evidence type="ECO:0000313" key="1">
    <source>
        <dbReference type="EMBL" id="DAD95661.1"/>
    </source>
</evidence>
<name>A0A8S5NLH9_9CAUD</name>
<sequence>MATLRAGSALDVERRLENNTFRHIDADCVFAAAFASVFECGA</sequence>
<protein>
    <submittedName>
        <fullName evidence="1">Uncharacterized protein</fullName>
    </submittedName>
</protein>
<reference evidence="1" key="1">
    <citation type="journal article" date="2021" name="Proc. Natl. Acad. Sci. U.S.A.">
        <title>A Catalog of Tens of Thousands of Viruses from Human Metagenomes Reveals Hidden Associations with Chronic Diseases.</title>
        <authorList>
            <person name="Tisza M.J."/>
            <person name="Buck C.B."/>
        </authorList>
    </citation>
    <scope>NUCLEOTIDE SEQUENCE</scope>
    <source>
        <strain evidence="1">CtQU013</strain>
    </source>
</reference>
<accession>A0A8S5NLH9</accession>
<proteinExistence type="predicted"/>
<organism evidence="1">
    <name type="scientific">Siphoviridae sp. ctQU013</name>
    <dbReference type="NCBI Taxonomy" id="2826329"/>
    <lineage>
        <taxon>Viruses</taxon>
        <taxon>Duplodnaviria</taxon>
        <taxon>Heunggongvirae</taxon>
        <taxon>Uroviricota</taxon>
        <taxon>Caudoviricetes</taxon>
    </lineage>
</organism>